<evidence type="ECO:0000256" key="1">
    <source>
        <dbReference type="SAM" id="MobiDB-lite"/>
    </source>
</evidence>
<dbReference type="EMBL" id="KZ678173">
    <property type="protein sequence ID" value="PSN58993.1"/>
    <property type="molecule type" value="Genomic_DNA"/>
</dbReference>
<feature type="compositionally biased region" description="Basic and acidic residues" evidence="1">
    <location>
        <begin position="57"/>
        <end position="69"/>
    </location>
</feature>
<keyword evidence="3" id="KW-1185">Reference proteome</keyword>
<sequence length="86" mass="9069">MSGLRGLVKIRKDGEPRLTIRRQEGGGRRQQTGETGAMLIATIVVRASSGVGINRNECKCGDEDDRGGGECDGTEVGTWPPGDVSP</sequence>
<feature type="region of interest" description="Disordered" evidence="1">
    <location>
        <begin position="57"/>
        <end position="86"/>
    </location>
</feature>
<organism evidence="2 3">
    <name type="scientific">Corynespora cassiicola Philippines</name>
    <dbReference type="NCBI Taxonomy" id="1448308"/>
    <lineage>
        <taxon>Eukaryota</taxon>
        <taxon>Fungi</taxon>
        <taxon>Dikarya</taxon>
        <taxon>Ascomycota</taxon>
        <taxon>Pezizomycotina</taxon>
        <taxon>Dothideomycetes</taxon>
        <taxon>Pleosporomycetidae</taxon>
        <taxon>Pleosporales</taxon>
        <taxon>Corynesporascaceae</taxon>
        <taxon>Corynespora</taxon>
    </lineage>
</organism>
<evidence type="ECO:0000313" key="3">
    <source>
        <dbReference type="Proteomes" id="UP000240883"/>
    </source>
</evidence>
<dbReference type="Proteomes" id="UP000240883">
    <property type="component" value="Unassembled WGS sequence"/>
</dbReference>
<reference evidence="2 3" key="1">
    <citation type="journal article" date="2018" name="Front. Microbiol.">
        <title>Genome-Wide Analysis of Corynespora cassiicola Leaf Fall Disease Putative Effectors.</title>
        <authorList>
            <person name="Lopez D."/>
            <person name="Ribeiro S."/>
            <person name="Label P."/>
            <person name="Fumanal B."/>
            <person name="Venisse J.S."/>
            <person name="Kohler A."/>
            <person name="de Oliveira R.R."/>
            <person name="Labutti K."/>
            <person name="Lipzen A."/>
            <person name="Lail K."/>
            <person name="Bauer D."/>
            <person name="Ohm R.A."/>
            <person name="Barry K.W."/>
            <person name="Spatafora J."/>
            <person name="Grigoriev I.V."/>
            <person name="Martin F.M."/>
            <person name="Pujade-Renaud V."/>
        </authorList>
    </citation>
    <scope>NUCLEOTIDE SEQUENCE [LARGE SCALE GENOMIC DNA]</scope>
    <source>
        <strain evidence="2 3">Philippines</strain>
    </source>
</reference>
<evidence type="ECO:0000313" key="2">
    <source>
        <dbReference type="EMBL" id="PSN58993.1"/>
    </source>
</evidence>
<protein>
    <submittedName>
        <fullName evidence="2">Uncharacterized protein</fullName>
    </submittedName>
</protein>
<accession>A0A2T2N0N0</accession>
<proteinExistence type="predicted"/>
<name>A0A2T2N0N0_CORCC</name>
<gene>
    <name evidence="2" type="ORF">BS50DRAFT_580313</name>
</gene>
<dbReference type="AlphaFoldDB" id="A0A2T2N0N0"/>